<dbReference type="InterPro" id="IPR036641">
    <property type="entry name" value="HPT_dom_sf"/>
</dbReference>
<name>A0A7Y0SDT3_VIBPH</name>
<organism evidence="1 2">
    <name type="scientific">Vibrio parahaemolyticus</name>
    <dbReference type="NCBI Taxonomy" id="670"/>
    <lineage>
        <taxon>Bacteria</taxon>
        <taxon>Pseudomonadati</taxon>
        <taxon>Pseudomonadota</taxon>
        <taxon>Gammaproteobacteria</taxon>
        <taxon>Vibrionales</taxon>
        <taxon>Vibrionaceae</taxon>
        <taxon>Vibrio</taxon>
    </lineage>
</organism>
<protein>
    <submittedName>
        <fullName evidence="1">Hpt domain-containing protein</fullName>
    </submittedName>
</protein>
<dbReference type="EMBL" id="JABCLB010000194">
    <property type="protein sequence ID" value="NMU81551.1"/>
    <property type="molecule type" value="Genomic_DNA"/>
</dbReference>
<comment type="caution">
    <text evidence="1">The sequence shown here is derived from an EMBL/GenBank/DDBJ whole genome shotgun (WGS) entry which is preliminary data.</text>
</comment>
<dbReference type="Proteomes" id="UP000518904">
    <property type="component" value="Unassembled WGS sequence"/>
</dbReference>
<proteinExistence type="predicted"/>
<evidence type="ECO:0000313" key="1">
    <source>
        <dbReference type="EMBL" id="NMU81551.1"/>
    </source>
</evidence>
<dbReference type="AlphaFoldDB" id="A0A7Y0SDT3"/>
<dbReference type="SUPFAM" id="SSF47226">
    <property type="entry name" value="Histidine-containing phosphotransfer domain, HPT domain"/>
    <property type="match status" value="1"/>
</dbReference>
<evidence type="ECO:0000313" key="2">
    <source>
        <dbReference type="Proteomes" id="UP000518904"/>
    </source>
</evidence>
<dbReference type="Gene3D" id="1.20.120.160">
    <property type="entry name" value="HPT domain"/>
    <property type="match status" value="1"/>
</dbReference>
<dbReference type="GO" id="GO:0000160">
    <property type="term" value="P:phosphorelay signal transduction system"/>
    <property type="evidence" value="ECO:0007669"/>
    <property type="project" value="InterPro"/>
</dbReference>
<accession>A0A7Y0SDT3</accession>
<feature type="non-terminal residue" evidence="1">
    <location>
        <position position="74"/>
    </location>
</feature>
<sequence>MSYSQESLEEGRVIDTKAMLDSLSGDEASVRLLLQVFIQDHRNDYQRFTDVLVHNKVKAQRIVHSLKGVAANLG</sequence>
<reference evidence="1 2" key="1">
    <citation type="submission" date="2020-04" db="EMBL/GenBank/DDBJ databases">
        <title>Whole-genome sequencing of Vibrio spp. from China reveals different genetic environments of blaCTX-M-14 among diverse lineages.</title>
        <authorList>
            <person name="Zheng Z."/>
            <person name="Ye L."/>
            <person name="Chen S."/>
        </authorList>
    </citation>
    <scope>NUCLEOTIDE SEQUENCE [LARGE SCALE GENOMIC DNA]</scope>
    <source>
        <strain evidence="1 2">Vb0551</strain>
    </source>
</reference>
<gene>
    <name evidence="1" type="ORF">HKB16_01515</name>
</gene>